<dbReference type="GO" id="GO:0003743">
    <property type="term" value="F:translation initiation factor activity"/>
    <property type="evidence" value="ECO:0007669"/>
    <property type="project" value="UniProtKB-KW"/>
</dbReference>
<name>A0A2P2KNP9_RHIMU</name>
<sequence length="36" mass="3820">MVDYLMYTLGCMVAAATRNSGTRGGHCCGICYRSGT</sequence>
<reference evidence="1" key="1">
    <citation type="submission" date="2018-02" db="EMBL/GenBank/DDBJ databases">
        <title>Rhizophora mucronata_Transcriptome.</title>
        <authorList>
            <person name="Meera S.P."/>
            <person name="Sreeshan A."/>
            <person name="Augustine A."/>
        </authorList>
    </citation>
    <scope>NUCLEOTIDE SEQUENCE</scope>
    <source>
        <tissue evidence="1">Leaf</tissue>
    </source>
</reference>
<accession>A0A2P2KNP9</accession>
<evidence type="ECO:0000313" key="1">
    <source>
        <dbReference type="EMBL" id="MBX07337.1"/>
    </source>
</evidence>
<keyword evidence="1" id="KW-0648">Protein biosynthesis</keyword>
<dbReference type="EMBL" id="GGEC01026853">
    <property type="protein sequence ID" value="MBX07337.1"/>
    <property type="molecule type" value="Transcribed_RNA"/>
</dbReference>
<organism evidence="1">
    <name type="scientific">Rhizophora mucronata</name>
    <name type="common">Asiatic mangrove</name>
    <dbReference type="NCBI Taxonomy" id="61149"/>
    <lineage>
        <taxon>Eukaryota</taxon>
        <taxon>Viridiplantae</taxon>
        <taxon>Streptophyta</taxon>
        <taxon>Embryophyta</taxon>
        <taxon>Tracheophyta</taxon>
        <taxon>Spermatophyta</taxon>
        <taxon>Magnoliopsida</taxon>
        <taxon>eudicotyledons</taxon>
        <taxon>Gunneridae</taxon>
        <taxon>Pentapetalae</taxon>
        <taxon>rosids</taxon>
        <taxon>fabids</taxon>
        <taxon>Malpighiales</taxon>
        <taxon>Rhizophoraceae</taxon>
        <taxon>Rhizophora</taxon>
    </lineage>
</organism>
<dbReference type="AlphaFoldDB" id="A0A2P2KNP9"/>
<proteinExistence type="predicted"/>
<protein>
    <submittedName>
        <fullName evidence="1">Transcription initiation factor TFIID subunit</fullName>
    </submittedName>
</protein>
<keyword evidence="1" id="KW-0396">Initiation factor</keyword>